<dbReference type="InterPro" id="IPR001098">
    <property type="entry name" value="DNA-dir_DNA_pol_A_palm_dom"/>
</dbReference>
<name>A0A0F9SZD8_9ZZZZ</name>
<evidence type="ECO:0000313" key="3">
    <source>
        <dbReference type="EMBL" id="KKN74280.1"/>
    </source>
</evidence>
<dbReference type="InterPro" id="IPR002298">
    <property type="entry name" value="DNA_polymerase_A"/>
</dbReference>
<dbReference type="SUPFAM" id="SSF53098">
    <property type="entry name" value="Ribonuclease H-like"/>
    <property type="match status" value="1"/>
</dbReference>
<dbReference type="GO" id="GO:0006261">
    <property type="term" value="P:DNA-templated DNA replication"/>
    <property type="evidence" value="ECO:0007669"/>
    <property type="project" value="InterPro"/>
</dbReference>
<comment type="caution">
    <text evidence="3">The sequence shown here is derived from an EMBL/GenBank/DDBJ whole genome shotgun (WGS) entry which is preliminary data.</text>
</comment>
<dbReference type="EMBL" id="LAZR01000329">
    <property type="protein sequence ID" value="KKN74280.1"/>
    <property type="molecule type" value="Genomic_DNA"/>
</dbReference>
<dbReference type="InterPro" id="IPR002562">
    <property type="entry name" value="3'-5'_exonuclease_dom"/>
</dbReference>
<dbReference type="GO" id="GO:0003887">
    <property type="term" value="F:DNA-directed DNA polymerase activity"/>
    <property type="evidence" value="ECO:0007669"/>
    <property type="project" value="InterPro"/>
</dbReference>
<protein>
    <recommendedName>
        <fullName evidence="2">DNA-directed DNA polymerase family A palm domain-containing protein</fullName>
    </recommendedName>
</protein>
<dbReference type="PANTHER" id="PTHR10133:SF27">
    <property type="entry name" value="DNA POLYMERASE NU"/>
    <property type="match status" value="1"/>
</dbReference>
<dbReference type="SUPFAM" id="SSF56672">
    <property type="entry name" value="DNA/RNA polymerases"/>
    <property type="match status" value="1"/>
</dbReference>
<dbReference type="InterPro" id="IPR036397">
    <property type="entry name" value="RNaseH_sf"/>
</dbReference>
<accession>A0A0F9SZD8</accession>
<dbReference type="SMART" id="SM00482">
    <property type="entry name" value="POLAc"/>
    <property type="match status" value="1"/>
</dbReference>
<dbReference type="Gene3D" id="1.20.1060.10">
    <property type="entry name" value="Taq DNA Polymerase, Chain T, domain 4"/>
    <property type="match status" value="1"/>
</dbReference>
<dbReference type="PANTHER" id="PTHR10133">
    <property type="entry name" value="DNA POLYMERASE I"/>
    <property type="match status" value="1"/>
</dbReference>
<dbReference type="Gene3D" id="3.30.70.370">
    <property type="match status" value="1"/>
</dbReference>
<dbReference type="Gene3D" id="1.10.150.20">
    <property type="entry name" value="5' to 3' exonuclease, C-terminal subdomain"/>
    <property type="match status" value="1"/>
</dbReference>
<feature type="domain" description="DNA-directed DNA polymerase family A palm" evidence="2">
    <location>
        <begin position="375"/>
        <end position="583"/>
    </location>
</feature>
<dbReference type="Pfam" id="PF00476">
    <property type="entry name" value="DNA_pol_A"/>
    <property type="match status" value="1"/>
</dbReference>
<evidence type="ECO:0000256" key="1">
    <source>
        <dbReference type="ARBA" id="ARBA00022705"/>
    </source>
</evidence>
<dbReference type="GO" id="GO:0006302">
    <property type="term" value="P:double-strand break repair"/>
    <property type="evidence" value="ECO:0007669"/>
    <property type="project" value="TreeGrafter"/>
</dbReference>
<sequence>MISGRVIAVDTETPGLNPWAGVRPFMFSFCNERLQTACVEFAVDPMTRQPKPKRKWLKAIRKVMENKHITKVFHNHKFDIRMILMGFGIETLGNVHDTMFMAHACKSNDLKGLKLLAVRYLGIDVDDETKLKKAVNTARRFGRRAGWNLDKDTQADYWAPTEVWRADPAYAKEKNIPRNVCRKYAVLDAVRTMKLFKMYSQWMDSNEQGAEQALCTYQRERKLWPVLNAIEEGGVSVNLKILRSKHRQATRLVKEIKTEFPGINLNPSDSLTRYFFGKKGLKLKSIKSTRTGRPSLDKDVLDYYAELKPKIKRIQDYRRLSKLIGTYLNNYNEHTYDGVLHPNFNQIGAPTGRFSSSNPPLQNVPNRDKEGWLYQARAPFGPRKGHLWAAYDYKQVEARIFAEEADEETMLKAFAEGRDVYAELAIVITDMTGMGTPRDLSIEDESKDDAFQEWRDTTKHNFLGCLYGMSKKLLAMRLGVELDAAYEILEALDTTFPRINGFMRDRMKEVKEHGHIITRYNRMLPIDPELNYKGVAYTCQSEAADLIKDAMVRLDRWIRHNSIDARIVLQIHDELVIEFHRKHYHKPFLRKIKALMEDNQGMFDVATPVDVSIIKESWAKPKGIEL</sequence>
<dbReference type="Gene3D" id="3.30.420.10">
    <property type="entry name" value="Ribonuclease H-like superfamily/Ribonuclease H"/>
    <property type="match status" value="1"/>
</dbReference>
<organism evidence="3">
    <name type="scientific">marine sediment metagenome</name>
    <dbReference type="NCBI Taxonomy" id="412755"/>
    <lineage>
        <taxon>unclassified sequences</taxon>
        <taxon>metagenomes</taxon>
        <taxon>ecological metagenomes</taxon>
    </lineage>
</organism>
<proteinExistence type="predicted"/>
<gene>
    <name evidence="3" type="ORF">LCGC14_0392190</name>
</gene>
<keyword evidence="1" id="KW-0235">DNA replication</keyword>
<dbReference type="PRINTS" id="PR00868">
    <property type="entry name" value="DNAPOLI"/>
</dbReference>
<dbReference type="GO" id="GO:0008408">
    <property type="term" value="F:3'-5' exonuclease activity"/>
    <property type="evidence" value="ECO:0007669"/>
    <property type="project" value="InterPro"/>
</dbReference>
<dbReference type="Pfam" id="PF01612">
    <property type="entry name" value="DNA_pol_A_exo1"/>
    <property type="match status" value="1"/>
</dbReference>
<dbReference type="AlphaFoldDB" id="A0A0F9SZD8"/>
<dbReference type="InterPro" id="IPR012337">
    <property type="entry name" value="RNaseH-like_sf"/>
</dbReference>
<dbReference type="InterPro" id="IPR043502">
    <property type="entry name" value="DNA/RNA_pol_sf"/>
</dbReference>
<dbReference type="GO" id="GO:0003677">
    <property type="term" value="F:DNA binding"/>
    <property type="evidence" value="ECO:0007669"/>
    <property type="project" value="InterPro"/>
</dbReference>
<reference evidence="3" key="1">
    <citation type="journal article" date="2015" name="Nature">
        <title>Complex archaea that bridge the gap between prokaryotes and eukaryotes.</title>
        <authorList>
            <person name="Spang A."/>
            <person name="Saw J.H."/>
            <person name="Jorgensen S.L."/>
            <person name="Zaremba-Niedzwiedzka K."/>
            <person name="Martijn J."/>
            <person name="Lind A.E."/>
            <person name="van Eijk R."/>
            <person name="Schleper C."/>
            <person name="Guy L."/>
            <person name="Ettema T.J."/>
        </authorList>
    </citation>
    <scope>NUCLEOTIDE SEQUENCE</scope>
</reference>
<evidence type="ECO:0000259" key="2">
    <source>
        <dbReference type="SMART" id="SM00482"/>
    </source>
</evidence>